<sequence>MGGTIPNFSELIHETTRSSLREKPIPIQLKNFKKSSSSIVNMETEADEEFETSKVELIEKNFDTLVPESKDATWLCVSSSSSEDSDIDSADEKQNFTKRWKQAISLFGTMIQVTVRIRQNDYRIKHLKLIINVSIIFIISLTENK</sequence>
<reference evidence="1" key="1">
    <citation type="submission" date="2018-04" db="EMBL/GenBank/DDBJ databases">
        <authorList>
            <person name="Go L.Y."/>
            <person name="Mitchell J.A."/>
        </authorList>
    </citation>
    <scope>NUCLEOTIDE SEQUENCE</scope>
    <source>
        <tissue evidence="1">Whole organism</tissue>
    </source>
</reference>
<accession>A0A336MAD7</accession>
<protein>
    <submittedName>
        <fullName evidence="2">CSON012703 protein</fullName>
    </submittedName>
</protein>
<dbReference type="EMBL" id="UFQS01000611">
    <property type="protein sequence ID" value="SSX05382.1"/>
    <property type="molecule type" value="Genomic_DNA"/>
</dbReference>
<proteinExistence type="predicted"/>
<evidence type="ECO:0000313" key="2">
    <source>
        <dbReference type="EMBL" id="SSX25743.1"/>
    </source>
</evidence>
<evidence type="ECO:0000313" key="1">
    <source>
        <dbReference type="EMBL" id="SSX05382.1"/>
    </source>
</evidence>
<gene>
    <name evidence="2" type="primary">CSON012703</name>
</gene>
<name>A0A336MAD7_CULSO</name>
<reference evidence="2" key="2">
    <citation type="submission" date="2018-07" db="EMBL/GenBank/DDBJ databases">
        <authorList>
            <person name="Quirk P.G."/>
            <person name="Krulwich T.A."/>
        </authorList>
    </citation>
    <scope>NUCLEOTIDE SEQUENCE</scope>
</reference>
<dbReference type="AlphaFoldDB" id="A0A336MAD7"/>
<organism evidence="2">
    <name type="scientific">Culicoides sonorensis</name>
    <name type="common">Biting midge</name>
    <dbReference type="NCBI Taxonomy" id="179676"/>
    <lineage>
        <taxon>Eukaryota</taxon>
        <taxon>Metazoa</taxon>
        <taxon>Ecdysozoa</taxon>
        <taxon>Arthropoda</taxon>
        <taxon>Hexapoda</taxon>
        <taxon>Insecta</taxon>
        <taxon>Pterygota</taxon>
        <taxon>Neoptera</taxon>
        <taxon>Endopterygota</taxon>
        <taxon>Diptera</taxon>
        <taxon>Nematocera</taxon>
        <taxon>Chironomoidea</taxon>
        <taxon>Ceratopogonidae</taxon>
        <taxon>Ceratopogoninae</taxon>
        <taxon>Culicoides</taxon>
        <taxon>Monoculicoides</taxon>
    </lineage>
</organism>
<dbReference type="EMBL" id="UFQT01000611">
    <property type="protein sequence ID" value="SSX25743.1"/>
    <property type="molecule type" value="Genomic_DNA"/>
</dbReference>
<dbReference type="VEuPathDB" id="VectorBase:CSON012703"/>